<comment type="caution">
    <text evidence="1">The sequence shown here is derived from an EMBL/GenBank/DDBJ whole genome shotgun (WGS) entry which is preliminary data.</text>
</comment>
<name>A0A9D2D5C9_9FIRM</name>
<dbReference type="AlphaFoldDB" id="A0A9D2D5C9"/>
<reference evidence="1" key="2">
    <citation type="submission" date="2021-04" db="EMBL/GenBank/DDBJ databases">
        <authorList>
            <person name="Gilroy R."/>
        </authorList>
    </citation>
    <scope>NUCLEOTIDE SEQUENCE</scope>
    <source>
        <strain evidence="1">CHK192-9172</strain>
    </source>
</reference>
<reference evidence="1" key="1">
    <citation type="journal article" date="2021" name="PeerJ">
        <title>Extensive microbial diversity within the chicken gut microbiome revealed by metagenomics and culture.</title>
        <authorList>
            <person name="Gilroy R."/>
            <person name="Ravi A."/>
            <person name="Getino M."/>
            <person name="Pursley I."/>
            <person name="Horton D.L."/>
            <person name="Alikhan N.F."/>
            <person name="Baker D."/>
            <person name="Gharbi K."/>
            <person name="Hall N."/>
            <person name="Watson M."/>
            <person name="Adriaenssens E.M."/>
            <person name="Foster-Nyarko E."/>
            <person name="Jarju S."/>
            <person name="Secka A."/>
            <person name="Antonio M."/>
            <person name="Oren A."/>
            <person name="Chaudhuri R.R."/>
            <person name="La Ragione R."/>
            <person name="Hildebrand F."/>
            <person name="Pallen M.J."/>
        </authorList>
    </citation>
    <scope>NUCLEOTIDE SEQUENCE</scope>
    <source>
        <strain evidence="1">CHK192-9172</strain>
    </source>
</reference>
<proteinExistence type="predicted"/>
<accession>A0A9D2D5C9</accession>
<evidence type="ECO:0000313" key="1">
    <source>
        <dbReference type="EMBL" id="HIZ08840.1"/>
    </source>
</evidence>
<dbReference type="InterPro" id="IPR032358">
    <property type="entry name" value="DUF4867"/>
</dbReference>
<organism evidence="1 2">
    <name type="scientific">Candidatus Eubacterium avistercoris</name>
    <dbReference type="NCBI Taxonomy" id="2838567"/>
    <lineage>
        <taxon>Bacteria</taxon>
        <taxon>Bacillati</taxon>
        <taxon>Bacillota</taxon>
        <taxon>Clostridia</taxon>
        <taxon>Eubacteriales</taxon>
        <taxon>Eubacteriaceae</taxon>
        <taxon>Eubacterium</taxon>
    </lineage>
</organism>
<dbReference type="EMBL" id="DXCH01000343">
    <property type="protein sequence ID" value="HIZ08840.1"/>
    <property type="molecule type" value="Genomic_DNA"/>
</dbReference>
<dbReference type="Proteomes" id="UP000824024">
    <property type="component" value="Unassembled WGS sequence"/>
</dbReference>
<sequence>MQMKVYEITDEKFKKYGRVIRDADASGILEAMKSTPCPLEVEYVPSLKALEEAKGAKETAASLFGGMPVQIGYCNGHNKKLNAFEYHRSSEINMMATDAVFMLGLEQDIEPDGTYDTGKAELFFAPRGTVIEVYATTLHYAPCNPGTEGFKVVVALPRGTNLELTGQAGKREEDKMLFAVNKWLIGHPEGGLPEGAFIGLKGENLTLE</sequence>
<protein>
    <submittedName>
        <fullName evidence="1">DUF4867 family protein</fullName>
    </submittedName>
</protein>
<evidence type="ECO:0000313" key="2">
    <source>
        <dbReference type="Proteomes" id="UP000824024"/>
    </source>
</evidence>
<dbReference type="Pfam" id="PF16161">
    <property type="entry name" value="DUF4867"/>
    <property type="match status" value="1"/>
</dbReference>
<gene>
    <name evidence="1" type="ORF">IAA08_12990</name>
</gene>